<dbReference type="InterPro" id="IPR000306">
    <property type="entry name" value="Znf_FYVE"/>
</dbReference>
<organism evidence="8">
    <name type="scientific">Guillardia theta (strain CCMP2712)</name>
    <name type="common">Cryptophyte</name>
    <dbReference type="NCBI Taxonomy" id="905079"/>
    <lineage>
        <taxon>Eukaryota</taxon>
        <taxon>Cryptophyceae</taxon>
        <taxon>Pyrenomonadales</taxon>
        <taxon>Geminigeraceae</taxon>
        <taxon>Guillardia</taxon>
    </lineage>
</organism>
<dbReference type="eggNOG" id="KOG1818">
    <property type="taxonomic scope" value="Eukaryota"/>
</dbReference>
<dbReference type="InterPro" id="IPR042427">
    <property type="entry name" value="ZFYV1"/>
</dbReference>
<proteinExistence type="predicted"/>
<evidence type="ECO:0000256" key="5">
    <source>
        <dbReference type="PROSITE-ProRule" id="PRU00091"/>
    </source>
</evidence>
<dbReference type="InterPro" id="IPR027417">
    <property type="entry name" value="P-loop_NTPase"/>
</dbReference>
<dbReference type="InterPro" id="IPR011011">
    <property type="entry name" value="Znf_FYVE_PHD"/>
</dbReference>
<evidence type="ECO:0000256" key="4">
    <source>
        <dbReference type="ARBA" id="ARBA00022833"/>
    </source>
</evidence>
<evidence type="ECO:0000256" key="1">
    <source>
        <dbReference type="ARBA" id="ARBA00004229"/>
    </source>
</evidence>
<dbReference type="GO" id="GO:0032266">
    <property type="term" value="F:phosphatidylinositol-3-phosphate binding"/>
    <property type="evidence" value="ECO:0007669"/>
    <property type="project" value="TreeGrafter"/>
</dbReference>
<dbReference type="GO" id="GO:0140042">
    <property type="term" value="P:lipid droplet formation"/>
    <property type="evidence" value="ECO:0007669"/>
    <property type="project" value="TreeGrafter"/>
</dbReference>
<dbReference type="STRING" id="905079.L1I408"/>
<dbReference type="PANTHER" id="PTHR46624:SF4">
    <property type="entry name" value="FYVE-TYPE DOMAIN-CONTAINING PROTEIN"/>
    <property type="match status" value="1"/>
</dbReference>
<dbReference type="GO" id="GO:0005811">
    <property type="term" value="C:lipid droplet"/>
    <property type="evidence" value="ECO:0007669"/>
    <property type="project" value="TreeGrafter"/>
</dbReference>
<evidence type="ECO:0000256" key="3">
    <source>
        <dbReference type="ARBA" id="ARBA00022771"/>
    </source>
</evidence>
<dbReference type="SMART" id="SM00064">
    <property type="entry name" value="FYVE"/>
    <property type="match status" value="1"/>
</dbReference>
<dbReference type="OrthoDB" id="68108at2759"/>
<name>L1I408_GUITC</name>
<dbReference type="EnsemblProtists" id="EKX30971">
    <property type="protein sequence ID" value="EKX30971"/>
    <property type="gene ID" value="GUITHDRAFT_122825"/>
</dbReference>
<dbReference type="RefSeq" id="XP_005817951.1">
    <property type="nucleotide sequence ID" value="XM_005817894.1"/>
</dbReference>
<dbReference type="HOGENOM" id="CLU_020922_1_0_1"/>
<dbReference type="KEGG" id="gtt:GUITHDRAFT_122825"/>
<dbReference type="InterPro" id="IPR017455">
    <property type="entry name" value="Znf_FYVE-rel"/>
</dbReference>
<keyword evidence="4" id="KW-0862">Zinc</keyword>
<evidence type="ECO:0000256" key="6">
    <source>
        <dbReference type="SAM" id="MobiDB-lite"/>
    </source>
</evidence>
<feature type="compositionally biased region" description="Polar residues" evidence="6">
    <location>
        <begin position="22"/>
        <end position="31"/>
    </location>
</feature>
<keyword evidence="2" id="KW-0479">Metal-binding</keyword>
<evidence type="ECO:0000259" key="7">
    <source>
        <dbReference type="PROSITE" id="PS50178"/>
    </source>
</evidence>
<dbReference type="Gene3D" id="3.30.40.10">
    <property type="entry name" value="Zinc/RING finger domain, C3HC4 (zinc finger)"/>
    <property type="match status" value="1"/>
</dbReference>
<dbReference type="Pfam" id="PF01363">
    <property type="entry name" value="FYVE"/>
    <property type="match status" value="1"/>
</dbReference>
<dbReference type="EMBL" id="JH993424">
    <property type="protein sequence ID" value="EKX30971.1"/>
    <property type="molecule type" value="Genomic_DNA"/>
</dbReference>
<dbReference type="Proteomes" id="UP000011087">
    <property type="component" value="Unassembled WGS sequence"/>
</dbReference>
<accession>L1I408</accession>
<dbReference type="GO" id="GO:0005547">
    <property type="term" value="F:phosphatidylinositol-3,4,5-trisphosphate binding"/>
    <property type="evidence" value="ECO:0007669"/>
    <property type="project" value="TreeGrafter"/>
</dbReference>
<dbReference type="PaxDb" id="55529-EKX30971"/>
<dbReference type="Gene3D" id="3.40.50.300">
    <property type="entry name" value="P-loop containing nucleotide triphosphate hydrolases"/>
    <property type="match status" value="1"/>
</dbReference>
<evidence type="ECO:0000256" key="2">
    <source>
        <dbReference type="ARBA" id="ARBA00022723"/>
    </source>
</evidence>
<dbReference type="GO" id="GO:0043325">
    <property type="term" value="F:phosphatidylinositol-3,4-bisphosphate binding"/>
    <property type="evidence" value="ECO:0007669"/>
    <property type="project" value="TreeGrafter"/>
</dbReference>
<dbReference type="OMA" id="SYWIPDS"/>
<dbReference type="InterPro" id="IPR013083">
    <property type="entry name" value="Znf_RING/FYVE/PHD"/>
</dbReference>
<protein>
    <recommendedName>
        <fullName evidence="7">FYVE-type domain-containing protein</fullName>
    </recommendedName>
</protein>
<dbReference type="GO" id="GO:0008270">
    <property type="term" value="F:zinc ion binding"/>
    <property type="evidence" value="ECO:0007669"/>
    <property type="project" value="UniProtKB-KW"/>
</dbReference>
<dbReference type="PANTHER" id="PTHR46624">
    <property type="entry name" value="AGAP002036-PA"/>
    <property type="match status" value="1"/>
</dbReference>
<evidence type="ECO:0000313" key="10">
    <source>
        <dbReference type="Proteomes" id="UP000011087"/>
    </source>
</evidence>
<keyword evidence="10" id="KW-1185">Reference proteome</keyword>
<dbReference type="GO" id="GO:0005545">
    <property type="term" value="F:1-phosphatidylinositol binding"/>
    <property type="evidence" value="ECO:0007669"/>
    <property type="project" value="TreeGrafter"/>
</dbReference>
<dbReference type="PROSITE" id="PS50178">
    <property type="entry name" value="ZF_FYVE"/>
    <property type="match status" value="1"/>
</dbReference>
<reference evidence="10" key="2">
    <citation type="submission" date="2012-11" db="EMBL/GenBank/DDBJ databases">
        <authorList>
            <person name="Kuo A."/>
            <person name="Curtis B.A."/>
            <person name="Tanifuji G."/>
            <person name="Burki F."/>
            <person name="Gruber A."/>
            <person name="Irimia M."/>
            <person name="Maruyama S."/>
            <person name="Arias M.C."/>
            <person name="Ball S.G."/>
            <person name="Gile G.H."/>
            <person name="Hirakawa Y."/>
            <person name="Hopkins J.F."/>
            <person name="Rensing S.A."/>
            <person name="Schmutz J."/>
            <person name="Symeonidi A."/>
            <person name="Elias M."/>
            <person name="Eveleigh R.J."/>
            <person name="Herman E.K."/>
            <person name="Klute M.J."/>
            <person name="Nakayama T."/>
            <person name="Obornik M."/>
            <person name="Reyes-Prieto A."/>
            <person name="Armbrust E.V."/>
            <person name="Aves S.J."/>
            <person name="Beiko R.G."/>
            <person name="Coutinho P."/>
            <person name="Dacks J.B."/>
            <person name="Durnford D.G."/>
            <person name="Fast N.M."/>
            <person name="Green B.R."/>
            <person name="Grisdale C."/>
            <person name="Hempe F."/>
            <person name="Henrissat B."/>
            <person name="Hoppner M.P."/>
            <person name="Ishida K.-I."/>
            <person name="Kim E."/>
            <person name="Koreny L."/>
            <person name="Kroth P.G."/>
            <person name="Liu Y."/>
            <person name="Malik S.-B."/>
            <person name="Maier U.G."/>
            <person name="McRose D."/>
            <person name="Mock T."/>
            <person name="Neilson J.A."/>
            <person name="Onodera N.T."/>
            <person name="Poole A.M."/>
            <person name="Pritham E.J."/>
            <person name="Richards T.A."/>
            <person name="Rocap G."/>
            <person name="Roy S.W."/>
            <person name="Sarai C."/>
            <person name="Schaack S."/>
            <person name="Shirato S."/>
            <person name="Slamovits C.H."/>
            <person name="Spencer D.F."/>
            <person name="Suzuki S."/>
            <person name="Worden A.Z."/>
            <person name="Zauner S."/>
            <person name="Barry K."/>
            <person name="Bell C."/>
            <person name="Bharti A.K."/>
            <person name="Crow J.A."/>
            <person name="Grimwood J."/>
            <person name="Kramer R."/>
            <person name="Lindquist E."/>
            <person name="Lucas S."/>
            <person name="Salamov A."/>
            <person name="McFadden G.I."/>
            <person name="Lane C.E."/>
            <person name="Keeling P.J."/>
            <person name="Gray M.W."/>
            <person name="Grigoriev I.V."/>
            <person name="Archibald J.M."/>
        </authorList>
    </citation>
    <scope>NUCLEOTIDE SEQUENCE</scope>
    <source>
        <strain evidence="10">CCMP2712</strain>
    </source>
</reference>
<evidence type="ECO:0000313" key="9">
    <source>
        <dbReference type="EnsemblProtists" id="EKX30971"/>
    </source>
</evidence>
<dbReference type="SUPFAM" id="SSF57903">
    <property type="entry name" value="FYVE/PHD zinc finger"/>
    <property type="match status" value="1"/>
</dbReference>
<feature type="domain" description="FYVE-type" evidence="7">
    <location>
        <begin position="592"/>
        <end position="652"/>
    </location>
</feature>
<reference evidence="9" key="3">
    <citation type="submission" date="2016-03" db="UniProtKB">
        <authorList>
            <consortium name="EnsemblProtists"/>
        </authorList>
    </citation>
    <scope>IDENTIFICATION</scope>
</reference>
<dbReference type="GeneID" id="17287690"/>
<gene>
    <name evidence="8" type="ORF">GUITHDRAFT_122825</name>
</gene>
<dbReference type="GO" id="GO:0009507">
    <property type="term" value="C:chloroplast"/>
    <property type="evidence" value="ECO:0007669"/>
    <property type="project" value="UniProtKB-SubCell"/>
</dbReference>
<dbReference type="AlphaFoldDB" id="L1I408"/>
<comment type="subcellular location">
    <subcellularLocation>
        <location evidence="1">Plastid</location>
        <location evidence="1">Chloroplast</location>
    </subcellularLocation>
</comment>
<reference evidence="8 10" key="1">
    <citation type="journal article" date="2012" name="Nature">
        <title>Algal genomes reveal evolutionary mosaicism and the fate of nucleomorphs.</title>
        <authorList>
            <consortium name="DOE Joint Genome Institute"/>
            <person name="Curtis B.A."/>
            <person name="Tanifuji G."/>
            <person name="Burki F."/>
            <person name="Gruber A."/>
            <person name="Irimia M."/>
            <person name="Maruyama S."/>
            <person name="Arias M.C."/>
            <person name="Ball S.G."/>
            <person name="Gile G.H."/>
            <person name="Hirakawa Y."/>
            <person name="Hopkins J.F."/>
            <person name="Kuo A."/>
            <person name="Rensing S.A."/>
            <person name="Schmutz J."/>
            <person name="Symeonidi A."/>
            <person name="Elias M."/>
            <person name="Eveleigh R.J."/>
            <person name="Herman E.K."/>
            <person name="Klute M.J."/>
            <person name="Nakayama T."/>
            <person name="Obornik M."/>
            <person name="Reyes-Prieto A."/>
            <person name="Armbrust E.V."/>
            <person name="Aves S.J."/>
            <person name="Beiko R.G."/>
            <person name="Coutinho P."/>
            <person name="Dacks J.B."/>
            <person name="Durnford D.G."/>
            <person name="Fast N.M."/>
            <person name="Green B.R."/>
            <person name="Grisdale C.J."/>
            <person name="Hempel F."/>
            <person name="Henrissat B."/>
            <person name="Hoppner M.P."/>
            <person name="Ishida K."/>
            <person name="Kim E."/>
            <person name="Koreny L."/>
            <person name="Kroth P.G."/>
            <person name="Liu Y."/>
            <person name="Malik S.B."/>
            <person name="Maier U.G."/>
            <person name="McRose D."/>
            <person name="Mock T."/>
            <person name="Neilson J.A."/>
            <person name="Onodera N.T."/>
            <person name="Poole A.M."/>
            <person name="Pritham E.J."/>
            <person name="Richards T.A."/>
            <person name="Rocap G."/>
            <person name="Roy S.W."/>
            <person name="Sarai C."/>
            <person name="Schaack S."/>
            <person name="Shirato S."/>
            <person name="Slamovits C.H."/>
            <person name="Spencer D.F."/>
            <person name="Suzuki S."/>
            <person name="Worden A.Z."/>
            <person name="Zauner S."/>
            <person name="Barry K."/>
            <person name="Bell C."/>
            <person name="Bharti A.K."/>
            <person name="Crow J.A."/>
            <person name="Grimwood J."/>
            <person name="Kramer R."/>
            <person name="Lindquist E."/>
            <person name="Lucas S."/>
            <person name="Salamov A."/>
            <person name="McFadden G.I."/>
            <person name="Lane C.E."/>
            <person name="Keeling P.J."/>
            <person name="Gray M.W."/>
            <person name="Grigoriev I.V."/>
            <person name="Archibald J.M."/>
        </authorList>
    </citation>
    <scope>NUCLEOTIDE SEQUENCE</scope>
    <source>
        <strain evidence="8 10">CCMP2712</strain>
    </source>
</reference>
<keyword evidence="3 5" id="KW-0863">Zinc-finger</keyword>
<sequence length="724" mass="80344">MKKSVQDKQTIVPLEDVHRSSSEAFDQSASMSPGALLRAEIRDLSSGIAEKCAFDEGSRADVPPLLSSKDDSEPIVGDGSNIDCFLPPDKVIDLQQDNSAGEQGKFQSEILDRDAGGESFDSSRESTFENIPFRWENEPQDSPKACDDAEAPRVRAFQLINDKDLLMVKSEQEFKSFLGCGSDDLVKVVSMFGNTGDGKSYTLNHCFFHGQEVFGTSDSQTSCTAGAWMAYNVDHKAIVIDTEGMLAVSENENERKRLLLKILAVSDLAIYVTRAERLHQDMFQFLEDASTAFCKYFQSELEAVAVKTGVQTMVSSVGPALIIFHETRNTEVLKSDVTSNLVERFTTASNKEIRSFPLAYSDVQYVGSRKPEGHKTDFSPLQLAIASSLAKCTVRIHRAPQVVYQQIVSLNDKFSGQLPTHCGNILPDVLFRCPHRCFACGLQCNQTVSHDVLKSPHSVEGTCKFVACYGNEEYTCQECYRQGQRRVVAKVDSVTLGVVWGAQWHCPKCKVVYSENFYHHDRQKFLEKLRPECTHVWEESVVGGEAAGNTARKAIETIRNYAGVVAAVGDKPVNAALVAVKDWTRPAYWAKDEDIVACRQCARGLATSSQKHHCRRCGEGFCDTCSTGRIPVRERGWMNPVRVCDTCLEILSREEEMLASTAKEREEEVWQEDSDEEVCVLNDAAHNLPSEECKQPFLPSGMWEAVQACGGGGNPIFHGRGSRH</sequence>
<feature type="region of interest" description="Disordered" evidence="6">
    <location>
        <begin position="1"/>
        <end position="32"/>
    </location>
</feature>
<dbReference type="SUPFAM" id="SSF52540">
    <property type="entry name" value="P-loop containing nucleoside triphosphate hydrolases"/>
    <property type="match status" value="1"/>
</dbReference>
<evidence type="ECO:0000313" key="8">
    <source>
        <dbReference type="EMBL" id="EKX30971.1"/>
    </source>
</evidence>